<keyword evidence="3" id="KW-1185">Reference proteome</keyword>
<dbReference type="Proteomes" id="UP000278222">
    <property type="component" value="Unassembled WGS sequence"/>
</dbReference>
<evidence type="ECO:0000313" key="3">
    <source>
        <dbReference type="Proteomes" id="UP000278222"/>
    </source>
</evidence>
<name>A0A3N1M9S6_9PROT</name>
<keyword evidence="1" id="KW-0472">Membrane</keyword>
<evidence type="ECO:0000256" key="1">
    <source>
        <dbReference type="SAM" id="Phobius"/>
    </source>
</evidence>
<keyword evidence="1" id="KW-1133">Transmembrane helix</keyword>
<evidence type="ECO:0000313" key="2">
    <source>
        <dbReference type="EMBL" id="ROQ00433.1"/>
    </source>
</evidence>
<dbReference type="EMBL" id="RJKX01000013">
    <property type="protein sequence ID" value="ROQ00433.1"/>
    <property type="molecule type" value="Genomic_DNA"/>
</dbReference>
<organism evidence="2 3">
    <name type="scientific">Stella humosa</name>
    <dbReference type="NCBI Taxonomy" id="94"/>
    <lineage>
        <taxon>Bacteria</taxon>
        <taxon>Pseudomonadati</taxon>
        <taxon>Pseudomonadota</taxon>
        <taxon>Alphaproteobacteria</taxon>
        <taxon>Rhodospirillales</taxon>
        <taxon>Stellaceae</taxon>
        <taxon>Stella</taxon>
    </lineage>
</organism>
<gene>
    <name evidence="2" type="ORF">EDC65_2232</name>
</gene>
<dbReference type="AlphaFoldDB" id="A0A3N1M9S6"/>
<protein>
    <submittedName>
        <fullName evidence="2">Uncharacterized protein</fullName>
    </submittedName>
</protein>
<reference evidence="2 3" key="1">
    <citation type="submission" date="2018-11" db="EMBL/GenBank/DDBJ databases">
        <title>Genomic Encyclopedia of Type Strains, Phase IV (KMG-IV): sequencing the most valuable type-strain genomes for metagenomic binning, comparative biology and taxonomic classification.</title>
        <authorList>
            <person name="Goeker M."/>
        </authorList>
    </citation>
    <scope>NUCLEOTIDE SEQUENCE [LARGE SCALE GENOMIC DNA]</scope>
    <source>
        <strain evidence="2 3">DSM 5900</strain>
    </source>
</reference>
<keyword evidence="1" id="KW-0812">Transmembrane</keyword>
<sequence>MAVTLVPAPPAPKWWQPLVGPMFGALLSGVVTGGGMIWATATERAETRSTLNRVEETMRGLSGRVIALEISDREGLLIPGRLDGHAGRLGTLEQQQREAQQLDRSTNGRLTAMETSIKAIEGRLGEMVIELRGIRDGRRAGATPEREPSFRQN</sequence>
<proteinExistence type="predicted"/>
<accession>A0A3N1M9S6</accession>
<dbReference type="RefSeq" id="WP_123689711.1">
    <property type="nucleotide sequence ID" value="NZ_AP019700.1"/>
</dbReference>
<feature type="transmembrane region" description="Helical" evidence="1">
    <location>
        <begin position="20"/>
        <end position="41"/>
    </location>
</feature>
<comment type="caution">
    <text evidence="2">The sequence shown here is derived from an EMBL/GenBank/DDBJ whole genome shotgun (WGS) entry which is preliminary data.</text>
</comment>